<dbReference type="OrthoDB" id="6624782at2759"/>
<name>A0A9P0GQ68_PHACE</name>
<dbReference type="EMBL" id="OU896713">
    <property type="protein sequence ID" value="CAH1175878.1"/>
    <property type="molecule type" value="Genomic_DNA"/>
</dbReference>
<protein>
    <recommendedName>
        <fullName evidence="2">BZIP domain-containing protein</fullName>
    </recommendedName>
</protein>
<reference evidence="3" key="2">
    <citation type="submission" date="2022-10" db="EMBL/GenBank/DDBJ databases">
        <authorList>
            <consortium name="ENA_rothamsted_submissions"/>
            <consortium name="culmorum"/>
            <person name="King R."/>
        </authorList>
    </citation>
    <scope>NUCLEOTIDE SEQUENCE</scope>
</reference>
<dbReference type="GO" id="GO:0006351">
    <property type="term" value="P:DNA-templated transcription"/>
    <property type="evidence" value="ECO:0007669"/>
    <property type="project" value="InterPro"/>
</dbReference>
<dbReference type="InterPro" id="IPR031106">
    <property type="entry name" value="C/EBP"/>
</dbReference>
<feature type="domain" description="BZIP" evidence="2">
    <location>
        <begin position="432"/>
        <end position="495"/>
    </location>
</feature>
<evidence type="ECO:0000259" key="2">
    <source>
        <dbReference type="PROSITE" id="PS50217"/>
    </source>
</evidence>
<sequence>MSYYHAMSLSIWPPQLKQPPSADPTEKHRSPLIRPDLINAEELSMENRQLMEVDTDGEAYLCVNPYEVNPIPESSPLLSEDVFIAPQKGEFNVTQQHCSATSGRGFYESIKLEMEEFGDISSFLLPRPMFTNPADELTTPTFEYKDGFDFGLFNYQTRIQPHSTVKVERDAAYRNTYASPSEKHKDIFYGTEVPRDDNITSEIGNIDNLGGAEVYSPASDNGTYIYNETTVTDSVNDSALSVNSYSLSPEGVGYVVQGLDTPEDSNSSGCSSEKGRKLSLDMGLKAPMKEPISTPNIIEEVVDLEDANFNILSLINEDNISVVTSDDIFRTSPAFLPSAKTPSAKFLSKCSAREIPAKQPRKRRKQVDDDDEEYTPPTKKFSTHHRRSVKVLQEDSDSDSNSESVFSNSRPRGRPPKRTNSVTSEGSREGEGSKYRELRDKNNEASRKSRQKRKIKELELEKEADELRSRNIKLKAQVEELQKMVDNFRDNLFKIMLLRK</sequence>
<keyword evidence="4" id="KW-1185">Reference proteome</keyword>
<proteinExistence type="predicted"/>
<dbReference type="PANTHER" id="PTHR23334:SF72">
    <property type="entry name" value="PROTEIN MABIKI"/>
    <property type="match status" value="1"/>
</dbReference>
<evidence type="ECO:0000313" key="3">
    <source>
        <dbReference type="EMBL" id="CAH1175878.1"/>
    </source>
</evidence>
<feature type="region of interest" description="Disordered" evidence="1">
    <location>
        <begin position="350"/>
        <end position="453"/>
    </location>
</feature>
<dbReference type="PROSITE" id="PS50217">
    <property type="entry name" value="BZIP"/>
    <property type="match status" value="1"/>
</dbReference>
<accession>A0A9P0GQ68</accession>
<reference evidence="3" key="1">
    <citation type="submission" date="2022-01" db="EMBL/GenBank/DDBJ databases">
        <authorList>
            <person name="King R."/>
        </authorList>
    </citation>
    <scope>NUCLEOTIDE SEQUENCE</scope>
</reference>
<dbReference type="Proteomes" id="UP001153737">
    <property type="component" value="Chromosome 7"/>
</dbReference>
<dbReference type="GO" id="GO:0000978">
    <property type="term" value="F:RNA polymerase II cis-regulatory region sequence-specific DNA binding"/>
    <property type="evidence" value="ECO:0007669"/>
    <property type="project" value="TreeGrafter"/>
</dbReference>
<dbReference type="GO" id="GO:0005634">
    <property type="term" value="C:nucleus"/>
    <property type="evidence" value="ECO:0007669"/>
    <property type="project" value="UniProtKB-ARBA"/>
</dbReference>
<feature type="compositionally biased region" description="Basic and acidic residues" evidence="1">
    <location>
        <begin position="426"/>
        <end position="447"/>
    </location>
</feature>
<organism evidence="3 4">
    <name type="scientific">Phaedon cochleariae</name>
    <name type="common">Mustard beetle</name>
    <dbReference type="NCBI Taxonomy" id="80249"/>
    <lineage>
        <taxon>Eukaryota</taxon>
        <taxon>Metazoa</taxon>
        <taxon>Ecdysozoa</taxon>
        <taxon>Arthropoda</taxon>
        <taxon>Hexapoda</taxon>
        <taxon>Insecta</taxon>
        <taxon>Pterygota</taxon>
        <taxon>Neoptera</taxon>
        <taxon>Endopterygota</taxon>
        <taxon>Coleoptera</taxon>
        <taxon>Polyphaga</taxon>
        <taxon>Cucujiformia</taxon>
        <taxon>Chrysomeloidea</taxon>
        <taxon>Chrysomelidae</taxon>
        <taxon>Chrysomelinae</taxon>
        <taxon>Chrysomelini</taxon>
        <taxon>Phaedon</taxon>
    </lineage>
</organism>
<gene>
    <name evidence="3" type="ORF">PHAECO_LOCUS11133</name>
</gene>
<evidence type="ECO:0000256" key="1">
    <source>
        <dbReference type="SAM" id="MobiDB-lite"/>
    </source>
</evidence>
<dbReference type="SUPFAM" id="SSF57959">
    <property type="entry name" value="Leucine zipper domain"/>
    <property type="match status" value="1"/>
</dbReference>
<dbReference type="GO" id="GO:0000981">
    <property type="term" value="F:DNA-binding transcription factor activity, RNA polymerase II-specific"/>
    <property type="evidence" value="ECO:0007669"/>
    <property type="project" value="TreeGrafter"/>
</dbReference>
<dbReference type="AlphaFoldDB" id="A0A9P0GQ68"/>
<dbReference type="PANTHER" id="PTHR23334">
    <property type="entry name" value="CCAAT/ENHANCER BINDING PROTEIN"/>
    <property type="match status" value="1"/>
</dbReference>
<evidence type="ECO:0000313" key="4">
    <source>
        <dbReference type="Proteomes" id="UP001153737"/>
    </source>
</evidence>
<dbReference type="InterPro" id="IPR046347">
    <property type="entry name" value="bZIP_sf"/>
</dbReference>
<dbReference type="CDD" id="cd14813">
    <property type="entry name" value="bZIP_BmCbz-like"/>
    <property type="match status" value="1"/>
</dbReference>
<dbReference type="InterPro" id="IPR004827">
    <property type="entry name" value="bZIP"/>
</dbReference>
<dbReference type="PROSITE" id="PS00036">
    <property type="entry name" value="BZIP_BASIC"/>
    <property type="match status" value="1"/>
</dbReference>
<dbReference type="Pfam" id="PF07716">
    <property type="entry name" value="bZIP_2"/>
    <property type="match status" value="1"/>
</dbReference>
<dbReference type="SMART" id="SM00338">
    <property type="entry name" value="BRLZ"/>
    <property type="match status" value="1"/>
</dbReference>
<dbReference type="Gene3D" id="1.20.5.170">
    <property type="match status" value="1"/>
</dbReference>